<proteinExistence type="predicted"/>
<dbReference type="Proteomes" id="UP000001433">
    <property type="component" value="Segment"/>
</dbReference>
<dbReference type="RefSeq" id="YP_009640112.1">
    <property type="nucleotide sequence ID" value="NC_009543.1"/>
</dbReference>
<accession>A8B111</accession>
<protein>
    <submittedName>
        <fullName evidence="1">Uncharacterized protein</fullName>
    </submittedName>
</protein>
<evidence type="ECO:0000313" key="1">
    <source>
        <dbReference type="EMBL" id="ABV26563.1"/>
    </source>
</evidence>
<dbReference type="GeneID" id="5602330"/>
<evidence type="ECO:0000313" key="2">
    <source>
        <dbReference type="Proteomes" id="UP000001433"/>
    </source>
</evidence>
<reference evidence="1 2" key="1">
    <citation type="journal article" date="2007" name="BMC Genomics">
        <title>Comparison of genomes of three Xanthomonas oryzae bacteriophages.</title>
        <authorList>
            <person name="Lee C.N."/>
            <person name="Hu R.M."/>
            <person name="Chow T.Y."/>
            <person name="Lin J.W."/>
            <person name="Chen H.Y."/>
            <person name="Tseng Y.H."/>
            <person name="Weng S.F."/>
        </authorList>
    </citation>
    <scope>NUCLEOTIDE SEQUENCE</scope>
</reference>
<keyword evidence="2" id="KW-1185">Reference proteome</keyword>
<dbReference type="OrthoDB" id="28073at10239"/>
<name>A8B111_9CAUD</name>
<dbReference type="EMBL" id="DQ777876">
    <property type="protein sequence ID" value="ABV26563.1"/>
    <property type="molecule type" value="Genomic_DNA"/>
</dbReference>
<organism evidence="1 2">
    <name type="scientific">Xanthomonas phage Xop411</name>
    <dbReference type="NCBI Taxonomy" id="2913975"/>
    <lineage>
        <taxon>Viruses</taxon>
        <taxon>Duplodnaviria</taxon>
        <taxon>Heunggongvirae</taxon>
        <taxon>Uroviricota</taxon>
        <taxon>Caudoviricetes</taxon>
        <taxon>Xipdecavirus</taxon>
        <taxon>Xipdecavirus Xop411</taxon>
    </lineage>
</organism>
<sequence>MSKHTTLKLQLSDGRILSLLTTWDEQEQVYRIICKEIPHMVAKSPTLSDAKTHVLRAIWSGGGHC</sequence>